<dbReference type="Proteomes" id="UP000799776">
    <property type="component" value="Unassembled WGS sequence"/>
</dbReference>
<feature type="compositionally biased region" description="Polar residues" evidence="1">
    <location>
        <begin position="45"/>
        <end position="61"/>
    </location>
</feature>
<dbReference type="AlphaFoldDB" id="A0A9P4LY39"/>
<organism evidence="2 3">
    <name type="scientific">Saccharata proteae CBS 121410</name>
    <dbReference type="NCBI Taxonomy" id="1314787"/>
    <lineage>
        <taxon>Eukaryota</taxon>
        <taxon>Fungi</taxon>
        <taxon>Dikarya</taxon>
        <taxon>Ascomycota</taxon>
        <taxon>Pezizomycotina</taxon>
        <taxon>Dothideomycetes</taxon>
        <taxon>Dothideomycetes incertae sedis</taxon>
        <taxon>Botryosphaeriales</taxon>
        <taxon>Saccharataceae</taxon>
        <taxon>Saccharata</taxon>
    </lineage>
</organism>
<proteinExistence type="predicted"/>
<dbReference type="EMBL" id="ML978713">
    <property type="protein sequence ID" value="KAF2089878.1"/>
    <property type="molecule type" value="Genomic_DNA"/>
</dbReference>
<evidence type="ECO:0000313" key="2">
    <source>
        <dbReference type="EMBL" id="KAF2089878.1"/>
    </source>
</evidence>
<gene>
    <name evidence="2" type="ORF">K490DRAFT_62756</name>
</gene>
<feature type="region of interest" description="Disordered" evidence="1">
    <location>
        <begin position="1"/>
        <end position="83"/>
    </location>
</feature>
<evidence type="ECO:0000313" key="3">
    <source>
        <dbReference type="Proteomes" id="UP000799776"/>
    </source>
</evidence>
<name>A0A9P4LY39_9PEZI</name>
<reference evidence="2" key="1">
    <citation type="journal article" date="2020" name="Stud. Mycol.">
        <title>101 Dothideomycetes genomes: a test case for predicting lifestyles and emergence of pathogens.</title>
        <authorList>
            <person name="Haridas S."/>
            <person name="Albert R."/>
            <person name="Binder M."/>
            <person name="Bloem J."/>
            <person name="Labutti K."/>
            <person name="Salamov A."/>
            <person name="Andreopoulos B."/>
            <person name="Baker S."/>
            <person name="Barry K."/>
            <person name="Bills G."/>
            <person name="Bluhm B."/>
            <person name="Cannon C."/>
            <person name="Castanera R."/>
            <person name="Culley D."/>
            <person name="Daum C."/>
            <person name="Ezra D."/>
            <person name="Gonzalez J."/>
            <person name="Henrissat B."/>
            <person name="Kuo A."/>
            <person name="Liang C."/>
            <person name="Lipzen A."/>
            <person name="Lutzoni F."/>
            <person name="Magnuson J."/>
            <person name="Mondo S."/>
            <person name="Nolan M."/>
            <person name="Ohm R."/>
            <person name="Pangilinan J."/>
            <person name="Park H.-J."/>
            <person name="Ramirez L."/>
            <person name="Alfaro M."/>
            <person name="Sun H."/>
            <person name="Tritt A."/>
            <person name="Yoshinaga Y."/>
            <person name="Zwiers L.-H."/>
            <person name="Turgeon B."/>
            <person name="Goodwin S."/>
            <person name="Spatafora J."/>
            <person name="Crous P."/>
            <person name="Grigoriev I."/>
        </authorList>
    </citation>
    <scope>NUCLEOTIDE SEQUENCE</scope>
    <source>
        <strain evidence="2">CBS 121410</strain>
    </source>
</reference>
<accession>A0A9P4LY39</accession>
<comment type="caution">
    <text evidence="2">The sequence shown here is derived from an EMBL/GenBank/DDBJ whole genome shotgun (WGS) entry which is preliminary data.</text>
</comment>
<sequence length="83" mass="8858">MSVLLKQCEPRQGRARPDDVCAPPHLAPLADSVTEPPAKDITSAPDENQVPSEATHSQGPRRNSHLIVVPGSSTAGFDHRKPS</sequence>
<protein>
    <submittedName>
        <fullName evidence="2">Uncharacterized protein</fullName>
    </submittedName>
</protein>
<evidence type="ECO:0000256" key="1">
    <source>
        <dbReference type="SAM" id="MobiDB-lite"/>
    </source>
</evidence>
<keyword evidence="3" id="KW-1185">Reference proteome</keyword>
<feature type="compositionally biased region" description="Basic and acidic residues" evidence="1">
    <location>
        <begin position="8"/>
        <end position="19"/>
    </location>
</feature>